<dbReference type="EMBL" id="BSYO01000003">
    <property type="protein sequence ID" value="GMH02347.1"/>
    <property type="molecule type" value="Genomic_DNA"/>
</dbReference>
<evidence type="ECO:0000313" key="2">
    <source>
        <dbReference type="Proteomes" id="UP001279734"/>
    </source>
</evidence>
<organism evidence="1 2">
    <name type="scientific">Nepenthes gracilis</name>
    <name type="common">Slender pitcher plant</name>
    <dbReference type="NCBI Taxonomy" id="150966"/>
    <lineage>
        <taxon>Eukaryota</taxon>
        <taxon>Viridiplantae</taxon>
        <taxon>Streptophyta</taxon>
        <taxon>Embryophyta</taxon>
        <taxon>Tracheophyta</taxon>
        <taxon>Spermatophyta</taxon>
        <taxon>Magnoliopsida</taxon>
        <taxon>eudicotyledons</taxon>
        <taxon>Gunneridae</taxon>
        <taxon>Pentapetalae</taxon>
        <taxon>Caryophyllales</taxon>
        <taxon>Nepenthaceae</taxon>
        <taxon>Nepenthes</taxon>
    </lineage>
</organism>
<name>A0AAD3S122_NEPGR</name>
<dbReference type="Proteomes" id="UP001279734">
    <property type="component" value="Unassembled WGS sequence"/>
</dbReference>
<gene>
    <name evidence="1" type="ORF">Nepgr_004186</name>
</gene>
<sequence length="97" mass="11365">MLWHHSPDNGAPATSSRWWAHRGPRSAGVEASFLEPPNFNHRSSDNGYNYHSYKNVDEPEQPLDWRNYHGLSWRTGPDDFIVGEEFKLHFDDIYRPP</sequence>
<keyword evidence="2" id="KW-1185">Reference proteome</keyword>
<protein>
    <submittedName>
        <fullName evidence="1">Uncharacterized protein</fullName>
    </submittedName>
</protein>
<accession>A0AAD3S122</accession>
<comment type="caution">
    <text evidence="1">The sequence shown here is derived from an EMBL/GenBank/DDBJ whole genome shotgun (WGS) entry which is preliminary data.</text>
</comment>
<reference evidence="1" key="1">
    <citation type="submission" date="2023-05" db="EMBL/GenBank/DDBJ databases">
        <title>Nepenthes gracilis genome sequencing.</title>
        <authorList>
            <person name="Fukushima K."/>
        </authorList>
    </citation>
    <scope>NUCLEOTIDE SEQUENCE</scope>
    <source>
        <strain evidence="1">SING2019-196</strain>
    </source>
</reference>
<evidence type="ECO:0000313" key="1">
    <source>
        <dbReference type="EMBL" id="GMH02347.1"/>
    </source>
</evidence>
<proteinExistence type="predicted"/>
<dbReference type="AlphaFoldDB" id="A0AAD3S122"/>